<sequence length="170" mass="19214">MSGRERRFQPNQVIVSKTDLSGKLIYGNNLFYDLSGYDEKECIGQPHNIIRHPEMPRAVFDLLWKTLKSGEEIFAYVNNRSKNGDHYWVFAHVTPSRDQSGQVIGYHSNRRVPDQAVLENKIKPLYAQLLAAEKSAASPREGLEKSGAVLQALLKDTGMAFNQLMFSMGI</sequence>
<dbReference type="SUPFAM" id="SSF55785">
    <property type="entry name" value="PYP-like sensor domain (PAS domain)"/>
    <property type="match status" value="1"/>
</dbReference>
<feature type="domain" description="PAS" evidence="1">
    <location>
        <begin position="19"/>
        <end position="70"/>
    </location>
</feature>
<gene>
    <name evidence="2" type="ORF">DFP90_103213</name>
</gene>
<dbReference type="Proteomes" id="UP000256845">
    <property type="component" value="Unassembled WGS sequence"/>
</dbReference>
<dbReference type="EMBL" id="QRDW01000003">
    <property type="protein sequence ID" value="RED51413.1"/>
    <property type="molecule type" value="Genomic_DNA"/>
</dbReference>
<keyword evidence="3" id="KW-1185">Reference proteome</keyword>
<organism evidence="2 3">
    <name type="scientific">Aestuariispira insulae</name>
    <dbReference type="NCBI Taxonomy" id="1461337"/>
    <lineage>
        <taxon>Bacteria</taxon>
        <taxon>Pseudomonadati</taxon>
        <taxon>Pseudomonadota</taxon>
        <taxon>Alphaproteobacteria</taxon>
        <taxon>Rhodospirillales</taxon>
        <taxon>Kiloniellaceae</taxon>
        <taxon>Aestuariispira</taxon>
    </lineage>
</organism>
<dbReference type="AlphaFoldDB" id="A0A3D9HPI1"/>
<dbReference type="InterPro" id="IPR013655">
    <property type="entry name" value="PAS_fold_3"/>
</dbReference>
<name>A0A3D9HPI1_9PROT</name>
<dbReference type="Gene3D" id="3.30.450.20">
    <property type="entry name" value="PAS domain"/>
    <property type="match status" value="1"/>
</dbReference>
<evidence type="ECO:0000313" key="2">
    <source>
        <dbReference type="EMBL" id="RED51413.1"/>
    </source>
</evidence>
<reference evidence="2 3" key="1">
    <citation type="submission" date="2018-07" db="EMBL/GenBank/DDBJ databases">
        <title>Genomic Encyclopedia of Type Strains, Phase III (KMG-III): the genomes of soil and plant-associated and newly described type strains.</title>
        <authorList>
            <person name="Whitman W."/>
        </authorList>
    </citation>
    <scope>NUCLEOTIDE SEQUENCE [LARGE SCALE GENOMIC DNA]</scope>
    <source>
        <strain evidence="2 3">CECT 8488</strain>
    </source>
</reference>
<dbReference type="InterPro" id="IPR000014">
    <property type="entry name" value="PAS"/>
</dbReference>
<dbReference type="NCBIfam" id="TIGR00229">
    <property type="entry name" value="sensory_box"/>
    <property type="match status" value="1"/>
</dbReference>
<dbReference type="InterPro" id="IPR035965">
    <property type="entry name" value="PAS-like_dom_sf"/>
</dbReference>
<comment type="caution">
    <text evidence="2">The sequence shown here is derived from an EMBL/GenBank/DDBJ whole genome shotgun (WGS) entry which is preliminary data.</text>
</comment>
<proteinExistence type="predicted"/>
<dbReference type="CDD" id="cd00130">
    <property type="entry name" value="PAS"/>
    <property type="match status" value="1"/>
</dbReference>
<accession>A0A3D9HPI1</accession>
<evidence type="ECO:0000259" key="1">
    <source>
        <dbReference type="PROSITE" id="PS50112"/>
    </source>
</evidence>
<evidence type="ECO:0000313" key="3">
    <source>
        <dbReference type="Proteomes" id="UP000256845"/>
    </source>
</evidence>
<dbReference type="Pfam" id="PF08447">
    <property type="entry name" value="PAS_3"/>
    <property type="match status" value="1"/>
</dbReference>
<dbReference type="PROSITE" id="PS50112">
    <property type="entry name" value="PAS"/>
    <property type="match status" value="1"/>
</dbReference>
<protein>
    <submittedName>
        <fullName evidence="2">PAS domain S-box-containing protein</fullName>
    </submittedName>
</protein>